<dbReference type="GO" id="GO:0003677">
    <property type="term" value="F:DNA binding"/>
    <property type="evidence" value="ECO:0007669"/>
    <property type="project" value="UniProtKB-KW"/>
</dbReference>
<dbReference type="SUPFAM" id="SSF48019">
    <property type="entry name" value="post-AAA+ oligomerization domain-like"/>
    <property type="match status" value="1"/>
</dbReference>
<dbReference type="InterPro" id="IPR012178">
    <property type="entry name" value="RFC1"/>
</dbReference>
<evidence type="ECO:0000256" key="4">
    <source>
        <dbReference type="ARBA" id="ARBA00022553"/>
    </source>
</evidence>
<dbReference type="InterPro" id="IPR008921">
    <property type="entry name" value="DNA_pol3_clamp-load_cplx_C"/>
</dbReference>
<feature type="region of interest" description="Disordered" evidence="13">
    <location>
        <begin position="313"/>
        <end position="406"/>
    </location>
</feature>
<dbReference type="AlphaFoldDB" id="A0A9Q0RUN5"/>
<feature type="compositionally biased region" description="Polar residues" evidence="13">
    <location>
        <begin position="985"/>
        <end position="1001"/>
    </location>
</feature>
<organism evidence="15 16">
    <name type="scientific">Pseudolycoriella hygida</name>
    <dbReference type="NCBI Taxonomy" id="35572"/>
    <lineage>
        <taxon>Eukaryota</taxon>
        <taxon>Metazoa</taxon>
        <taxon>Ecdysozoa</taxon>
        <taxon>Arthropoda</taxon>
        <taxon>Hexapoda</taxon>
        <taxon>Insecta</taxon>
        <taxon>Pterygota</taxon>
        <taxon>Neoptera</taxon>
        <taxon>Endopterygota</taxon>
        <taxon>Diptera</taxon>
        <taxon>Nematocera</taxon>
        <taxon>Sciaroidea</taxon>
        <taxon>Sciaridae</taxon>
        <taxon>Pseudolycoriella</taxon>
    </lineage>
</organism>
<evidence type="ECO:0000256" key="2">
    <source>
        <dbReference type="ARBA" id="ARBA00006116"/>
    </source>
</evidence>
<dbReference type="PANTHER" id="PTHR23389:SF6">
    <property type="entry name" value="REPLICATION FACTOR C SUBUNIT 1"/>
    <property type="match status" value="1"/>
</dbReference>
<dbReference type="SMART" id="SM00382">
    <property type="entry name" value="AAA"/>
    <property type="match status" value="1"/>
</dbReference>
<feature type="compositionally biased region" description="Acidic residues" evidence="13">
    <location>
        <begin position="956"/>
        <end position="966"/>
    </location>
</feature>
<evidence type="ECO:0000256" key="11">
    <source>
        <dbReference type="ARBA" id="ARBA00064311"/>
    </source>
</evidence>
<keyword evidence="6 12" id="KW-0547">Nucleotide-binding</keyword>
<feature type="region of interest" description="Disordered" evidence="13">
    <location>
        <begin position="149"/>
        <end position="205"/>
    </location>
</feature>
<keyword evidence="7 12" id="KW-0067">ATP-binding</keyword>
<evidence type="ECO:0000256" key="12">
    <source>
        <dbReference type="PIRNR" id="PIRNR036578"/>
    </source>
</evidence>
<feature type="compositionally biased region" description="Basic and acidic residues" evidence="13">
    <location>
        <begin position="320"/>
        <end position="372"/>
    </location>
</feature>
<dbReference type="FunFam" id="1.10.8.60:FF:000021">
    <property type="entry name" value="Replication factor C subunit 1"/>
    <property type="match status" value="1"/>
</dbReference>
<dbReference type="Proteomes" id="UP001151699">
    <property type="component" value="Unassembled WGS sequence"/>
</dbReference>
<keyword evidence="5 12" id="KW-0235">DNA replication</keyword>
<dbReference type="OrthoDB" id="446168at2759"/>
<dbReference type="GO" id="GO:0003689">
    <property type="term" value="F:DNA clamp loader activity"/>
    <property type="evidence" value="ECO:0007669"/>
    <property type="project" value="UniProtKB-UniRule"/>
</dbReference>
<dbReference type="GO" id="GO:0006281">
    <property type="term" value="P:DNA repair"/>
    <property type="evidence" value="ECO:0007669"/>
    <property type="project" value="InterPro"/>
</dbReference>
<dbReference type="FunFam" id="1.20.272.10:FF:000005">
    <property type="entry name" value="Replication factor C subunit 1"/>
    <property type="match status" value="1"/>
</dbReference>
<evidence type="ECO:0000313" key="15">
    <source>
        <dbReference type="EMBL" id="KAJ6628243.1"/>
    </source>
</evidence>
<dbReference type="InterPro" id="IPR003593">
    <property type="entry name" value="AAA+_ATPase"/>
</dbReference>
<accession>A0A9Q0RUN5</accession>
<evidence type="ECO:0000256" key="9">
    <source>
        <dbReference type="ARBA" id="ARBA00023242"/>
    </source>
</evidence>
<dbReference type="InterPro" id="IPR003959">
    <property type="entry name" value="ATPase_AAA_core"/>
</dbReference>
<dbReference type="Pfam" id="PF00533">
    <property type="entry name" value="BRCT"/>
    <property type="match status" value="1"/>
</dbReference>
<evidence type="ECO:0000256" key="10">
    <source>
        <dbReference type="ARBA" id="ARBA00054501"/>
    </source>
</evidence>
<evidence type="ECO:0000313" key="16">
    <source>
        <dbReference type="Proteomes" id="UP001151699"/>
    </source>
</evidence>
<dbReference type="Gene3D" id="3.40.50.300">
    <property type="entry name" value="P-loop containing nucleotide triphosphate hydrolases"/>
    <property type="match status" value="1"/>
</dbReference>
<comment type="caution">
    <text evidence="15">The sequence shown here is derived from an EMBL/GenBank/DDBJ whole genome shotgun (WGS) entry which is preliminary data.</text>
</comment>
<dbReference type="EMBL" id="WJQU01003036">
    <property type="protein sequence ID" value="KAJ6628243.1"/>
    <property type="molecule type" value="Genomic_DNA"/>
</dbReference>
<proteinExistence type="inferred from homology"/>
<gene>
    <name evidence="15" type="primary">Gnf1</name>
    <name evidence="15" type="ORF">Bhyg_16158</name>
</gene>
<reference evidence="15" key="1">
    <citation type="submission" date="2022-07" db="EMBL/GenBank/DDBJ databases">
        <authorList>
            <person name="Trinca V."/>
            <person name="Uliana J.V.C."/>
            <person name="Torres T.T."/>
            <person name="Ward R.J."/>
            <person name="Monesi N."/>
        </authorList>
    </citation>
    <scope>NUCLEOTIDE SEQUENCE</scope>
    <source>
        <strain evidence="15">HSMRA1968</strain>
        <tissue evidence="15">Whole embryos</tissue>
    </source>
</reference>
<dbReference type="CDD" id="cd18140">
    <property type="entry name" value="HLD_clamp_RFC"/>
    <property type="match status" value="1"/>
</dbReference>
<feature type="compositionally biased region" description="Polar residues" evidence="13">
    <location>
        <begin position="9"/>
        <end position="25"/>
    </location>
</feature>
<feature type="compositionally biased region" description="Basic and acidic residues" evidence="13">
    <location>
        <begin position="83"/>
        <end position="92"/>
    </location>
</feature>
<keyword evidence="8" id="KW-0238">DNA-binding</keyword>
<keyword evidence="16" id="KW-1185">Reference proteome</keyword>
<dbReference type="GO" id="GO:0016887">
    <property type="term" value="F:ATP hydrolysis activity"/>
    <property type="evidence" value="ECO:0007669"/>
    <property type="project" value="InterPro"/>
</dbReference>
<keyword evidence="9 12" id="KW-0539">Nucleus</keyword>
<dbReference type="CDD" id="cd00009">
    <property type="entry name" value="AAA"/>
    <property type="match status" value="1"/>
</dbReference>
<dbReference type="FunFam" id="3.40.50.10190:FF:000001">
    <property type="entry name" value="Replication factor C subunit 1"/>
    <property type="match status" value="1"/>
</dbReference>
<comment type="similarity">
    <text evidence="2 12">Belongs to the activator 1 large subunit family.</text>
</comment>
<dbReference type="GO" id="GO:0005524">
    <property type="term" value="F:ATP binding"/>
    <property type="evidence" value="ECO:0007669"/>
    <property type="project" value="UniProtKB-UniRule"/>
</dbReference>
<evidence type="ECO:0000256" key="8">
    <source>
        <dbReference type="ARBA" id="ARBA00023125"/>
    </source>
</evidence>
<evidence type="ECO:0000259" key="14">
    <source>
        <dbReference type="PROSITE" id="PS50172"/>
    </source>
</evidence>
<dbReference type="Gene3D" id="1.20.272.10">
    <property type="match status" value="1"/>
</dbReference>
<dbReference type="Pfam" id="PF08519">
    <property type="entry name" value="RFC1"/>
    <property type="match status" value="1"/>
</dbReference>
<dbReference type="SUPFAM" id="SSF52113">
    <property type="entry name" value="BRCT domain"/>
    <property type="match status" value="1"/>
</dbReference>
<dbReference type="Pfam" id="PF00004">
    <property type="entry name" value="AAA"/>
    <property type="match status" value="1"/>
</dbReference>
<evidence type="ECO:0000256" key="3">
    <source>
        <dbReference type="ARBA" id="ARBA00020401"/>
    </source>
</evidence>
<dbReference type="PIRSF" id="PIRSF036578">
    <property type="entry name" value="RFC1"/>
    <property type="match status" value="1"/>
</dbReference>
<feature type="compositionally biased region" description="Basic and acidic residues" evidence="13">
    <location>
        <begin position="381"/>
        <end position="401"/>
    </location>
</feature>
<protein>
    <recommendedName>
        <fullName evidence="3 12">Replication factor C subunit 1</fullName>
    </recommendedName>
</protein>
<feature type="region of interest" description="Disordered" evidence="13">
    <location>
        <begin position="928"/>
        <end position="1001"/>
    </location>
</feature>
<feature type="domain" description="BRCT" evidence="14">
    <location>
        <begin position="234"/>
        <end position="324"/>
    </location>
</feature>
<dbReference type="InterPro" id="IPR036420">
    <property type="entry name" value="BRCT_dom_sf"/>
</dbReference>
<comment type="function">
    <text evidence="10">Subunit of the replication factor C (RFC) complex which acts during elongation of primed DNA templates by DNA polymerases delta and epsilon, and is necessary for ATP-dependent loading of proliferating cell nuclear antigen (PCNA) onto primed DNA. This subunit binds to the primer-template junction. Binds the PO-B transcription element as well as other GA rich DNA sequences. Can bind single- or double-stranded DNA.</text>
</comment>
<dbReference type="GO" id="GO:0005663">
    <property type="term" value="C:DNA replication factor C complex"/>
    <property type="evidence" value="ECO:0007669"/>
    <property type="project" value="InterPro"/>
</dbReference>
<evidence type="ECO:0000256" key="1">
    <source>
        <dbReference type="ARBA" id="ARBA00004123"/>
    </source>
</evidence>
<comment type="subcellular location">
    <subcellularLocation>
        <location evidence="1 12">Nucleus</location>
    </subcellularLocation>
</comment>
<feature type="region of interest" description="Disordered" evidence="13">
    <location>
        <begin position="1"/>
        <end position="92"/>
    </location>
</feature>
<name>A0A9Q0RUN5_9DIPT</name>
<evidence type="ECO:0000256" key="6">
    <source>
        <dbReference type="ARBA" id="ARBA00022741"/>
    </source>
</evidence>
<comment type="subunit">
    <text evidence="11">Large subunit of the RFC complex, an heteropentameric complex consisting of RFC1 and four small subunits RFC2, RFC3, RFC4 and RFC5; the RFC complex interacts with PCNA and the interaction involves RFC1.</text>
</comment>
<dbReference type="GO" id="GO:0005634">
    <property type="term" value="C:nucleus"/>
    <property type="evidence" value="ECO:0007669"/>
    <property type="project" value="UniProtKB-SubCell"/>
</dbReference>
<evidence type="ECO:0000256" key="7">
    <source>
        <dbReference type="ARBA" id="ARBA00022840"/>
    </source>
</evidence>
<dbReference type="Pfam" id="PF25361">
    <property type="entry name" value="AAA_lid_RFC1"/>
    <property type="match status" value="1"/>
</dbReference>
<dbReference type="InterPro" id="IPR027417">
    <property type="entry name" value="P-loop_NTPase"/>
</dbReference>
<sequence>MSRDIRSFFTVNAKKSSTVTEPPKQQQKKKAVIISSDEDEDQSPKKNKKSTNIPSSSNKRRIVYSDDEDNTPSKKKPNLSKSVKVEDRKDQPKLKLVEDVTDVFGDKPIKRFEKPVLSKTMTEKEINDHFMDDFDISAVADFDVGSVESKTNEVAKEVKDEDQMDVSVIEGTPNVSKSKKQSDKRKSAKNPSLDSSVLSDEDRQERKRHAAILYQQFKNRSGPLHHGSKEVPEGKPNCLNGLVFVLTGVFDSLERDEAADIIKKYGGKVTTSLSKNTSYIVVGEEAGLAKLAKADQLHTKRLTEDDLLNLIRTKSGLPSRENHSKNTPSERKDSPRKQLDSKSQTRDSPKKVKEENKPKEIPKKVKEDDKTLQKNVPSSEMPKESSSKIKVDNKNQKKEQSGAESTKAILNKSVKFEKSEDISFDRKLSEHEQNIASVDNQAWVDKYKPTNVKQIIGQQGAGSNVAKLQNWLNKWYSNHDGKKKLQKPNPWAKNDDGSYYKAALLSGPPGVGKTTTATLVCLELGFDTVEFNASDTRSKRLLKEEVSELLSNKSLAGYFHGSNVGTTKKHVLLMDEVDGMGGNEDRGGMQELISLIKESSIPIICMCNDRNHPKIRSLVNYCYDLRFSRPRLEQIRGAMLSICFKEQFKMPSSAIDEIISATNNDIRQTINHLTLMSANNSIALTQTKQDTAKKDMKLGPWDVVRKVFSAEEHKTMSLADKSDLFFNDYSMGPLFVQQNYLIVAPKVPKAKVPEHVALAANSLSLGDLVENRIRSKNAWSMLPLQAMYSSVLPGEYMAGSFIGQINFPGWLGKNSKSNKRKRLAQEIHDHTRIRTSGSRLSIRMDYAPYLIEKITKPLRDRGVDGVEEALSVLKEYRLLREDIDSLIELTSWPGKKNPMDAIEGRVKAALTRAYNKEVTPYTYTASAAIKKKRSEKSTDEFDDEYGIGDEVTGVDASDEEENESLESDVLIKAKKKPVSTKRSDAPSTSKKTGNSSRKAKK</sequence>
<keyword evidence="4" id="KW-0597">Phosphoprotein</keyword>
<dbReference type="CDD" id="cd17752">
    <property type="entry name" value="BRCT_RFC1"/>
    <property type="match status" value="1"/>
</dbReference>
<dbReference type="InterPro" id="IPR001357">
    <property type="entry name" value="BRCT_dom"/>
</dbReference>
<dbReference type="InterPro" id="IPR013725">
    <property type="entry name" value="DNA_replication_fac_RFC1_C"/>
</dbReference>
<feature type="compositionally biased region" description="Basic and acidic residues" evidence="13">
    <location>
        <begin position="150"/>
        <end position="161"/>
    </location>
</feature>
<evidence type="ECO:0000256" key="13">
    <source>
        <dbReference type="SAM" id="MobiDB-lite"/>
    </source>
</evidence>
<dbReference type="FunFam" id="3.40.50.300:FF:000395">
    <property type="entry name" value="Replication factor C subunit 1"/>
    <property type="match status" value="1"/>
</dbReference>
<dbReference type="InterPro" id="IPR047854">
    <property type="entry name" value="RFC_lid"/>
</dbReference>
<dbReference type="SMART" id="SM00292">
    <property type="entry name" value="BRCT"/>
    <property type="match status" value="1"/>
</dbReference>
<dbReference type="PANTHER" id="PTHR23389">
    <property type="entry name" value="CHROMOSOME TRANSMISSION FIDELITY FACTOR 18"/>
    <property type="match status" value="1"/>
</dbReference>
<dbReference type="Gene3D" id="1.10.8.60">
    <property type="match status" value="1"/>
</dbReference>
<dbReference type="SUPFAM" id="SSF52540">
    <property type="entry name" value="P-loop containing nucleoside triphosphate hydrolases"/>
    <property type="match status" value="1"/>
</dbReference>
<dbReference type="Gene3D" id="3.40.50.10190">
    <property type="entry name" value="BRCT domain"/>
    <property type="match status" value="1"/>
</dbReference>
<evidence type="ECO:0000256" key="5">
    <source>
        <dbReference type="ARBA" id="ARBA00022705"/>
    </source>
</evidence>
<dbReference type="PROSITE" id="PS50172">
    <property type="entry name" value="BRCT"/>
    <property type="match status" value="1"/>
</dbReference>
<dbReference type="GO" id="GO:0006260">
    <property type="term" value="P:DNA replication"/>
    <property type="evidence" value="ECO:0007669"/>
    <property type="project" value="UniProtKB-KW"/>
</dbReference>